<sequence>MRGITCIVSLDQLLKQYLPAPPLQLKNRAVPDLFSNVPKFKTEKDMYEHFTLAFNQSGIFSGQIFVTTAWKPDSTDTTKRAINCGMYPTNFAPKPSQTAAGDESMRTDWSRIDLCIECKLHSTNQDPFDERKPENEPEAQERRAVLGQILSYAELVFKHQQRRFYYMLLLFRESARIILFDHSGIIVTKQVRYATEGARFTEFLVRYGRLKNAELTGHDPTAVRIEKTDPLQSLVHDYAEKSAKAGDDDYAVKLFQASLVESWPLWKLKVYDEETETDHWFAVGKPHFQAPGVAGRGTRGYVALPLDNDTGKPPLDDEGQPTGSFVYLKDAWRIDHPSLQKEGVVLQALNHAKVKYVPTALYHGDLLGQDTLSYKNWSTVRGDEKCTLKSHQHYRLVVKEIGKPLSDFDRGVDLVMAILNCIQAHEQACKAGYIHRDISAGNILLCRSKNGVWCGMLNDWELAAKYVMGEPAEVNAALGEYFILERTGTWQFLSVNCLLNKQKAVDIPDDLESIFHVLLHFAVRFLPHNIKDDHVGLFLYRYFDDYSESYAGSTCGPQKYDAVKQGEIDLTLLTNGAGVIGGVTKQDLLHFYVSVLTPTQSGSDNAKPASHPINGLLSAVLEWFKGYYALGKPKALPETSPKTAPATGRLDLTALADGDEDLLAAIQASAQSTIPAPAEVTSHAATEEEATALPTVADDVMVNQDAREKMTHRAFKMEFVKHTYRIGWPQADKGADKRAKSLIIPKKVAASVVADPSLRSSAQMNSTKRKQGKNEDSAAKRRKGPNV</sequence>
<dbReference type="EMBL" id="ML211387">
    <property type="protein sequence ID" value="TFK83525.1"/>
    <property type="molecule type" value="Genomic_DNA"/>
</dbReference>
<dbReference type="PROSITE" id="PS50011">
    <property type="entry name" value="PROTEIN_KINASE_DOM"/>
    <property type="match status" value="1"/>
</dbReference>
<protein>
    <recommendedName>
        <fullName evidence="2">Protein kinase domain-containing protein</fullName>
    </recommendedName>
</protein>
<organism evidence="3 4">
    <name type="scientific">Polyporus arcularius HHB13444</name>
    <dbReference type="NCBI Taxonomy" id="1314778"/>
    <lineage>
        <taxon>Eukaryota</taxon>
        <taxon>Fungi</taxon>
        <taxon>Dikarya</taxon>
        <taxon>Basidiomycota</taxon>
        <taxon>Agaricomycotina</taxon>
        <taxon>Agaricomycetes</taxon>
        <taxon>Polyporales</taxon>
        <taxon>Polyporaceae</taxon>
        <taxon>Polyporus</taxon>
    </lineage>
</organism>
<dbReference type="Pfam" id="PF17667">
    <property type="entry name" value="Pkinase_fungal"/>
    <property type="match status" value="1"/>
</dbReference>
<dbReference type="GO" id="GO:0005524">
    <property type="term" value="F:ATP binding"/>
    <property type="evidence" value="ECO:0007669"/>
    <property type="project" value="InterPro"/>
</dbReference>
<name>A0A5C3P1K2_9APHY</name>
<feature type="domain" description="Protein kinase" evidence="2">
    <location>
        <begin position="288"/>
        <end position="614"/>
    </location>
</feature>
<gene>
    <name evidence="3" type="ORF">K466DRAFT_665784</name>
</gene>
<dbReference type="PANTHER" id="PTHR38248">
    <property type="entry name" value="FUNK1 6"/>
    <property type="match status" value="1"/>
</dbReference>
<evidence type="ECO:0000313" key="4">
    <source>
        <dbReference type="Proteomes" id="UP000308197"/>
    </source>
</evidence>
<dbReference type="InterPro" id="IPR008266">
    <property type="entry name" value="Tyr_kinase_AS"/>
</dbReference>
<dbReference type="AlphaFoldDB" id="A0A5C3P1K2"/>
<dbReference type="PROSITE" id="PS00109">
    <property type="entry name" value="PROTEIN_KINASE_TYR"/>
    <property type="match status" value="1"/>
</dbReference>
<dbReference type="PANTHER" id="PTHR38248:SF2">
    <property type="entry name" value="FUNK1 11"/>
    <property type="match status" value="1"/>
</dbReference>
<dbReference type="Proteomes" id="UP000308197">
    <property type="component" value="Unassembled WGS sequence"/>
</dbReference>
<dbReference type="InterPro" id="IPR011009">
    <property type="entry name" value="Kinase-like_dom_sf"/>
</dbReference>
<proteinExistence type="predicted"/>
<dbReference type="SUPFAM" id="SSF56112">
    <property type="entry name" value="Protein kinase-like (PK-like)"/>
    <property type="match status" value="1"/>
</dbReference>
<accession>A0A5C3P1K2</accession>
<dbReference type="InParanoid" id="A0A5C3P1K2"/>
<evidence type="ECO:0000256" key="1">
    <source>
        <dbReference type="SAM" id="MobiDB-lite"/>
    </source>
</evidence>
<dbReference type="STRING" id="1314778.A0A5C3P1K2"/>
<dbReference type="GO" id="GO:0004672">
    <property type="term" value="F:protein kinase activity"/>
    <property type="evidence" value="ECO:0007669"/>
    <property type="project" value="InterPro"/>
</dbReference>
<feature type="region of interest" description="Disordered" evidence="1">
    <location>
        <begin position="754"/>
        <end position="787"/>
    </location>
</feature>
<reference evidence="3 4" key="1">
    <citation type="journal article" date="2019" name="Nat. Ecol. Evol.">
        <title>Megaphylogeny resolves global patterns of mushroom evolution.</title>
        <authorList>
            <person name="Varga T."/>
            <person name="Krizsan K."/>
            <person name="Foldi C."/>
            <person name="Dima B."/>
            <person name="Sanchez-Garcia M."/>
            <person name="Sanchez-Ramirez S."/>
            <person name="Szollosi G.J."/>
            <person name="Szarkandi J.G."/>
            <person name="Papp V."/>
            <person name="Albert L."/>
            <person name="Andreopoulos W."/>
            <person name="Angelini C."/>
            <person name="Antonin V."/>
            <person name="Barry K.W."/>
            <person name="Bougher N.L."/>
            <person name="Buchanan P."/>
            <person name="Buyck B."/>
            <person name="Bense V."/>
            <person name="Catcheside P."/>
            <person name="Chovatia M."/>
            <person name="Cooper J."/>
            <person name="Damon W."/>
            <person name="Desjardin D."/>
            <person name="Finy P."/>
            <person name="Geml J."/>
            <person name="Haridas S."/>
            <person name="Hughes K."/>
            <person name="Justo A."/>
            <person name="Karasinski D."/>
            <person name="Kautmanova I."/>
            <person name="Kiss B."/>
            <person name="Kocsube S."/>
            <person name="Kotiranta H."/>
            <person name="LaButti K.M."/>
            <person name="Lechner B.E."/>
            <person name="Liimatainen K."/>
            <person name="Lipzen A."/>
            <person name="Lukacs Z."/>
            <person name="Mihaltcheva S."/>
            <person name="Morgado L.N."/>
            <person name="Niskanen T."/>
            <person name="Noordeloos M.E."/>
            <person name="Ohm R.A."/>
            <person name="Ortiz-Santana B."/>
            <person name="Ovrebo C."/>
            <person name="Racz N."/>
            <person name="Riley R."/>
            <person name="Savchenko A."/>
            <person name="Shiryaev A."/>
            <person name="Soop K."/>
            <person name="Spirin V."/>
            <person name="Szebenyi C."/>
            <person name="Tomsovsky M."/>
            <person name="Tulloss R.E."/>
            <person name="Uehling J."/>
            <person name="Grigoriev I.V."/>
            <person name="Vagvolgyi C."/>
            <person name="Papp T."/>
            <person name="Martin F.M."/>
            <person name="Miettinen O."/>
            <person name="Hibbett D.S."/>
            <person name="Nagy L.G."/>
        </authorList>
    </citation>
    <scope>NUCLEOTIDE SEQUENCE [LARGE SCALE GENOMIC DNA]</scope>
    <source>
        <strain evidence="3 4">HHB13444</strain>
    </source>
</reference>
<evidence type="ECO:0000259" key="2">
    <source>
        <dbReference type="PROSITE" id="PS50011"/>
    </source>
</evidence>
<keyword evidence="4" id="KW-1185">Reference proteome</keyword>
<dbReference type="InterPro" id="IPR040976">
    <property type="entry name" value="Pkinase_fungal"/>
</dbReference>
<dbReference type="InterPro" id="IPR000719">
    <property type="entry name" value="Prot_kinase_dom"/>
</dbReference>
<evidence type="ECO:0000313" key="3">
    <source>
        <dbReference type="EMBL" id="TFK83525.1"/>
    </source>
</evidence>
<dbReference type="Gene3D" id="1.10.510.10">
    <property type="entry name" value="Transferase(Phosphotransferase) domain 1"/>
    <property type="match status" value="1"/>
</dbReference>